<sequence>MKKLLLIAIALVTLQVSAQNDKTNKLNNKSAEEIAQMQTERLTKALSLDEAQQKRISILNLQHAKMQEELRSSKMEEKKASKERRMELKKGLESSRNNRDNNMKAILSDEQYAKWTTLKEKQKDERLERRGKK</sequence>
<feature type="chain" id="PRO_5011730986" description="LTXXQ motif family protein" evidence="2">
    <location>
        <begin position="19"/>
        <end position="133"/>
    </location>
</feature>
<organism evidence="3 4">
    <name type="scientific">Bizionia paragorgiae</name>
    <dbReference type="NCBI Taxonomy" id="283786"/>
    <lineage>
        <taxon>Bacteria</taxon>
        <taxon>Pseudomonadati</taxon>
        <taxon>Bacteroidota</taxon>
        <taxon>Flavobacteriia</taxon>
        <taxon>Flavobacteriales</taxon>
        <taxon>Flavobacteriaceae</taxon>
        <taxon>Bizionia</taxon>
    </lineage>
</organism>
<protein>
    <recommendedName>
        <fullName evidence="5">LTXXQ motif family protein</fullName>
    </recommendedName>
</protein>
<feature type="compositionally biased region" description="Basic and acidic residues" evidence="1">
    <location>
        <begin position="69"/>
        <end position="102"/>
    </location>
</feature>
<evidence type="ECO:0000313" key="4">
    <source>
        <dbReference type="Proteomes" id="UP000198846"/>
    </source>
</evidence>
<dbReference type="AlphaFoldDB" id="A0A1H3WM75"/>
<reference evidence="3 4" key="1">
    <citation type="submission" date="2016-10" db="EMBL/GenBank/DDBJ databases">
        <authorList>
            <person name="de Groot N.N."/>
        </authorList>
    </citation>
    <scope>NUCLEOTIDE SEQUENCE [LARGE SCALE GENOMIC DNA]</scope>
    <source>
        <strain evidence="3 4">DSM 23842</strain>
    </source>
</reference>
<evidence type="ECO:0008006" key="5">
    <source>
        <dbReference type="Google" id="ProtNLM"/>
    </source>
</evidence>
<evidence type="ECO:0000256" key="2">
    <source>
        <dbReference type="SAM" id="SignalP"/>
    </source>
</evidence>
<evidence type="ECO:0000256" key="1">
    <source>
        <dbReference type="SAM" id="MobiDB-lite"/>
    </source>
</evidence>
<evidence type="ECO:0000313" key="3">
    <source>
        <dbReference type="EMBL" id="SDZ88229.1"/>
    </source>
</evidence>
<proteinExistence type="predicted"/>
<dbReference type="OrthoDB" id="956918at2"/>
<accession>A0A1H3WM75</accession>
<feature type="signal peptide" evidence="2">
    <location>
        <begin position="1"/>
        <end position="18"/>
    </location>
</feature>
<name>A0A1H3WM75_BIZPA</name>
<gene>
    <name evidence="3" type="ORF">SAMN04487990_103174</name>
</gene>
<dbReference type="EMBL" id="FNQK01000003">
    <property type="protein sequence ID" value="SDZ88229.1"/>
    <property type="molecule type" value="Genomic_DNA"/>
</dbReference>
<keyword evidence="4" id="KW-1185">Reference proteome</keyword>
<feature type="region of interest" description="Disordered" evidence="1">
    <location>
        <begin position="69"/>
        <end position="108"/>
    </location>
</feature>
<dbReference type="RefSeq" id="WP_092132382.1">
    <property type="nucleotide sequence ID" value="NZ_FNQK01000003.1"/>
</dbReference>
<keyword evidence="2" id="KW-0732">Signal</keyword>
<dbReference type="Proteomes" id="UP000198846">
    <property type="component" value="Unassembled WGS sequence"/>
</dbReference>
<dbReference type="STRING" id="283786.SAMN04487990_103174"/>